<sequence>MTSTSSDGSAQLAEIDGQIEELRGQAASLREQIGPNGDGATEPEERAAVSASALELDTIIGELQARRDRLAAESGGG</sequence>
<comment type="caution">
    <text evidence="2">The sequence shown here is derived from an EMBL/GenBank/DDBJ whole genome shotgun (WGS) entry which is preliminary data.</text>
</comment>
<dbReference type="AlphaFoldDB" id="A0A841BLR6"/>
<dbReference type="EMBL" id="JACHMN010000001">
    <property type="protein sequence ID" value="MBB5867692.1"/>
    <property type="molecule type" value="Genomic_DNA"/>
</dbReference>
<organism evidence="2 3">
    <name type="scientific">Allocatelliglobosispora scoriae</name>
    <dbReference type="NCBI Taxonomy" id="643052"/>
    <lineage>
        <taxon>Bacteria</taxon>
        <taxon>Bacillati</taxon>
        <taxon>Actinomycetota</taxon>
        <taxon>Actinomycetes</taxon>
        <taxon>Micromonosporales</taxon>
        <taxon>Micromonosporaceae</taxon>
        <taxon>Allocatelliglobosispora</taxon>
    </lineage>
</organism>
<dbReference type="RefSeq" id="WP_184832740.1">
    <property type="nucleotide sequence ID" value="NZ_JACHMN010000001.1"/>
</dbReference>
<dbReference type="Proteomes" id="UP000587527">
    <property type="component" value="Unassembled WGS sequence"/>
</dbReference>
<reference evidence="2 3" key="1">
    <citation type="submission" date="2020-08" db="EMBL/GenBank/DDBJ databases">
        <title>Sequencing the genomes of 1000 actinobacteria strains.</title>
        <authorList>
            <person name="Klenk H.-P."/>
        </authorList>
    </citation>
    <scope>NUCLEOTIDE SEQUENCE [LARGE SCALE GENOMIC DNA]</scope>
    <source>
        <strain evidence="2 3">DSM 45362</strain>
    </source>
</reference>
<protein>
    <submittedName>
        <fullName evidence="2">Uncharacterized protein</fullName>
    </submittedName>
</protein>
<name>A0A841BLR6_9ACTN</name>
<evidence type="ECO:0000313" key="2">
    <source>
        <dbReference type="EMBL" id="MBB5867692.1"/>
    </source>
</evidence>
<accession>A0A841BLR6</accession>
<proteinExistence type="predicted"/>
<keyword evidence="3" id="KW-1185">Reference proteome</keyword>
<evidence type="ECO:0000256" key="1">
    <source>
        <dbReference type="SAM" id="MobiDB-lite"/>
    </source>
</evidence>
<feature type="region of interest" description="Disordered" evidence="1">
    <location>
        <begin position="27"/>
        <end position="47"/>
    </location>
</feature>
<gene>
    <name evidence="2" type="ORF">F4553_001071</name>
</gene>
<evidence type="ECO:0000313" key="3">
    <source>
        <dbReference type="Proteomes" id="UP000587527"/>
    </source>
</evidence>